<evidence type="ECO:0000313" key="10">
    <source>
        <dbReference type="Proteomes" id="UP001163064"/>
    </source>
</evidence>
<keyword evidence="5" id="KW-0560">Oxidoreductase</keyword>
<gene>
    <name evidence="9" type="ORF">OFY01_20940</name>
</gene>
<evidence type="ECO:0000256" key="1">
    <source>
        <dbReference type="ARBA" id="ARBA00001974"/>
    </source>
</evidence>
<keyword evidence="3" id="KW-0285">Flavoprotein</keyword>
<evidence type="ECO:0000256" key="2">
    <source>
        <dbReference type="ARBA" id="ARBA00005466"/>
    </source>
</evidence>
<dbReference type="PROSITE" id="PS51387">
    <property type="entry name" value="FAD_PCMH"/>
    <property type="match status" value="1"/>
</dbReference>
<evidence type="ECO:0000256" key="3">
    <source>
        <dbReference type="ARBA" id="ARBA00022630"/>
    </source>
</evidence>
<evidence type="ECO:0000256" key="6">
    <source>
        <dbReference type="SAM" id="MobiDB-lite"/>
    </source>
</evidence>
<dbReference type="InterPro" id="IPR016166">
    <property type="entry name" value="FAD-bd_PCMH"/>
</dbReference>
<comment type="cofactor">
    <cofactor evidence="1">
        <name>FAD</name>
        <dbReference type="ChEBI" id="CHEBI:57692"/>
    </cofactor>
</comment>
<comment type="caution">
    <text evidence="9">The sequence shown here is derived from an EMBL/GenBank/DDBJ whole genome shotgun (WGS) entry which is preliminary data.</text>
</comment>
<dbReference type="EMBL" id="JAPHNL010000263">
    <property type="protein sequence ID" value="MCX3062182.1"/>
    <property type="molecule type" value="Genomic_DNA"/>
</dbReference>
<feature type="chain" id="PRO_5047530272" evidence="7">
    <location>
        <begin position="21"/>
        <end position="530"/>
    </location>
</feature>
<dbReference type="PROSITE" id="PS51257">
    <property type="entry name" value="PROKAR_LIPOPROTEIN"/>
    <property type="match status" value="1"/>
</dbReference>
<evidence type="ECO:0000259" key="8">
    <source>
        <dbReference type="PROSITE" id="PS51387"/>
    </source>
</evidence>
<dbReference type="InterPro" id="IPR050416">
    <property type="entry name" value="FAD-linked_Oxidoreductase"/>
</dbReference>
<comment type="similarity">
    <text evidence="2">Belongs to the oxygen-dependent FAD-linked oxidoreductase family.</text>
</comment>
<protein>
    <submittedName>
        <fullName evidence="9">FAD-binding oxidoreductase</fullName>
    </submittedName>
</protein>
<dbReference type="PANTHER" id="PTHR42973">
    <property type="entry name" value="BINDING OXIDOREDUCTASE, PUTATIVE (AFU_ORTHOLOGUE AFUA_1G17690)-RELATED"/>
    <property type="match status" value="1"/>
</dbReference>
<reference evidence="9" key="1">
    <citation type="submission" date="2022-10" db="EMBL/GenBank/DDBJ databases">
        <title>Streptomyces beihaiensis sp. nov., a chitin degrading actinobacterium, isolated from shrimp pond soil.</title>
        <authorList>
            <person name="Xie J."/>
            <person name="Shen N."/>
        </authorList>
    </citation>
    <scope>NUCLEOTIDE SEQUENCE</scope>
    <source>
        <strain evidence="9">GXMU-J5</strain>
    </source>
</reference>
<dbReference type="Gene3D" id="3.30.43.10">
    <property type="entry name" value="Uridine Diphospho-n-acetylenolpyruvylglucosamine Reductase, domain 2"/>
    <property type="match status" value="1"/>
</dbReference>
<dbReference type="InterPro" id="IPR036318">
    <property type="entry name" value="FAD-bd_PCMH-like_sf"/>
</dbReference>
<evidence type="ECO:0000256" key="4">
    <source>
        <dbReference type="ARBA" id="ARBA00022827"/>
    </source>
</evidence>
<dbReference type="Pfam" id="PF08031">
    <property type="entry name" value="BBE"/>
    <property type="match status" value="1"/>
</dbReference>
<feature type="signal peptide" evidence="7">
    <location>
        <begin position="1"/>
        <end position="20"/>
    </location>
</feature>
<feature type="compositionally biased region" description="Low complexity" evidence="6">
    <location>
        <begin position="30"/>
        <end position="58"/>
    </location>
</feature>
<dbReference type="InterPro" id="IPR006094">
    <property type="entry name" value="Oxid_FAD_bind_N"/>
</dbReference>
<dbReference type="PANTHER" id="PTHR42973:SF39">
    <property type="entry name" value="FAD-BINDING PCMH-TYPE DOMAIN-CONTAINING PROTEIN"/>
    <property type="match status" value="1"/>
</dbReference>
<keyword evidence="7" id="KW-0732">Signal</keyword>
<feature type="region of interest" description="Disordered" evidence="6">
    <location>
        <begin position="22"/>
        <end position="58"/>
    </location>
</feature>
<feature type="domain" description="FAD-binding PCMH-type" evidence="8">
    <location>
        <begin position="94"/>
        <end position="264"/>
    </location>
</feature>
<dbReference type="InterPro" id="IPR016167">
    <property type="entry name" value="FAD-bd_PCMH_sub1"/>
</dbReference>
<keyword evidence="4" id="KW-0274">FAD</keyword>
<evidence type="ECO:0000256" key="7">
    <source>
        <dbReference type="SAM" id="SignalP"/>
    </source>
</evidence>
<evidence type="ECO:0000313" key="9">
    <source>
        <dbReference type="EMBL" id="MCX3062182.1"/>
    </source>
</evidence>
<accession>A0ABT3TYQ1</accession>
<dbReference type="RefSeq" id="WP_266602201.1">
    <property type="nucleotide sequence ID" value="NZ_JAPHNL010000263.1"/>
</dbReference>
<dbReference type="InterPro" id="IPR016169">
    <property type="entry name" value="FAD-bd_PCMH_sub2"/>
</dbReference>
<dbReference type="SUPFAM" id="SSF56176">
    <property type="entry name" value="FAD-binding/transporter-associated domain-like"/>
    <property type="match status" value="1"/>
</dbReference>
<organism evidence="9 10">
    <name type="scientific">Streptomyces beihaiensis</name>
    <dbReference type="NCBI Taxonomy" id="2984495"/>
    <lineage>
        <taxon>Bacteria</taxon>
        <taxon>Bacillati</taxon>
        <taxon>Actinomycetota</taxon>
        <taxon>Actinomycetes</taxon>
        <taxon>Kitasatosporales</taxon>
        <taxon>Streptomycetaceae</taxon>
        <taxon>Streptomyces</taxon>
    </lineage>
</organism>
<sequence length="530" mass="55210">MERRTFIAGAAAALTTGVTAACSSGGGGSPSAPTTASHAAAPTSARPTATHASGAAHTHAPADLDALAKDLDGSLVRPGQSAWAAARQLYNTRFDNLRPTAVAYVSSPDDIRTVLAYARSRKVPISIRNGGHSYAGWSSGDGRLILDVSRLSKIRTSSGEAVIGAGAKLIDAYRALTAKGVTIPAGSCPTVGVSGLTLGGGHGVVSRAYGLTCDSLTQATLITADGRELTANASTHKDLFWALRGAGNGQFGVVTELRYKTHPAPQGVTAYMTWPWSKAATVLKAWQEWGPGQPDEIWSALHIANAAGGHPTVSVAAFSLGTYTGLQNAVDRLADGPGGPGPASSVFLKRHSYEEAMEIYAGCSSFPTDAQCHLPGSTPGRSPQGALHRETYAAASDFFDRSLSDAGVRALLGQLDNVTAGSGSVALTALGGAVNRVDPTATAFVHRRERMLAQYIVAWRPGTSGSAARGWLKTAHAAMRPYASGSAYQNYTDPTLTDWKRAYYGDAASRLTKVKRTYDPTGFFTFPQAL</sequence>
<evidence type="ECO:0000256" key="5">
    <source>
        <dbReference type="ARBA" id="ARBA00023002"/>
    </source>
</evidence>
<dbReference type="InterPro" id="IPR012951">
    <property type="entry name" value="BBE"/>
</dbReference>
<keyword evidence="10" id="KW-1185">Reference proteome</keyword>
<proteinExistence type="inferred from homology"/>
<name>A0ABT3TYQ1_9ACTN</name>
<dbReference type="Gene3D" id="3.40.462.20">
    <property type="match status" value="1"/>
</dbReference>
<dbReference type="Pfam" id="PF01565">
    <property type="entry name" value="FAD_binding_4"/>
    <property type="match status" value="1"/>
</dbReference>
<dbReference type="Proteomes" id="UP001163064">
    <property type="component" value="Unassembled WGS sequence"/>
</dbReference>
<dbReference type="Gene3D" id="3.30.465.10">
    <property type="match status" value="1"/>
</dbReference>